<dbReference type="OMA" id="KAANVQM"/>
<keyword evidence="3" id="KW-1185">Reference proteome</keyword>
<sequence>MDREPEELQFLGSFGIYKEACKIIFSWRKIFTQITIALIIPLTFIFLAHIEISEILFSNILHNQMALHHTQIDSPKYNKITDHISSEWTTYWLFKITYFIFLIVLSLLSTSAIVYTIACIYTAKEVTFRKVMSVVPKVWKRLMVTFLVSFLIIFVYNIVAILTIISVILLILNSKYADGILLLLIIIYLIGLLYISIVWHLASIVSVLEDVYGVQAMIKSKNLINGKMGVAIFIFLKLNIAFTIIQEAFERLVAHGESLGMGNRVGYGILFFLLLFILILFGLVVQTVIYFVCKSYHHENIDKSLLADHLEVYLGEYVPLKEKDLQLEQVYV</sequence>
<name>A0A835CYQ6_TETSI</name>
<reference evidence="2 3" key="1">
    <citation type="submission" date="2020-04" db="EMBL/GenBank/DDBJ databases">
        <title>Plant Genome Project.</title>
        <authorList>
            <person name="Zhang R.-G."/>
        </authorList>
    </citation>
    <scope>NUCLEOTIDE SEQUENCE [LARGE SCALE GENOMIC DNA]</scope>
    <source>
        <strain evidence="2">YNK0</strain>
        <tissue evidence="2">Leaf</tissue>
    </source>
</reference>
<proteinExistence type="predicted"/>
<keyword evidence="1" id="KW-0472">Membrane</keyword>
<dbReference type="PANTHER" id="PTHR33133">
    <property type="entry name" value="OS08G0107100 PROTEIN-RELATED"/>
    <property type="match status" value="1"/>
</dbReference>
<evidence type="ECO:0000313" key="2">
    <source>
        <dbReference type="EMBL" id="KAF8377097.1"/>
    </source>
</evidence>
<keyword evidence="1" id="KW-0812">Transmembrane</keyword>
<feature type="transmembrane region" description="Helical" evidence="1">
    <location>
        <begin position="179"/>
        <end position="208"/>
    </location>
</feature>
<comment type="caution">
    <text evidence="2">The sequence shown here is derived from an EMBL/GenBank/DDBJ whole genome shotgun (WGS) entry which is preliminary data.</text>
</comment>
<dbReference type="Proteomes" id="UP000655225">
    <property type="component" value="Unassembled WGS sequence"/>
</dbReference>
<feature type="transmembrane region" description="Helical" evidence="1">
    <location>
        <begin position="269"/>
        <end position="293"/>
    </location>
</feature>
<accession>A0A835CYQ6</accession>
<protein>
    <submittedName>
        <fullName evidence="2">Uncharacterized protein</fullName>
    </submittedName>
</protein>
<dbReference type="OrthoDB" id="1908649at2759"/>
<dbReference type="EMBL" id="JABCRI010000024">
    <property type="protein sequence ID" value="KAF8377097.1"/>
    <property type="molecule type" value="Genomic_DNA"/>
</dbReference>
<feature type="transmembrane region" description="Helical" evidence="1">
    <location>
        <begin position="96"/>
        <end position="121"/>
    </location>
</feature>
<organism evidence="2 3">
    <name type="scientific">Tetracentron sinense</name>
    <name type="common">Spur-leaf</name>
    <dbReference type="NCBI Taxonomy" id="13715"/>
    <lineage>
        <taxon>Eukaryota</taxon>
        <taxon>Viridiplantae</taxon>
        <taxon>Streptophyta</taxon>
        <taxon>Embryophyta</taxon>
        <taxon>Tracheophyta</taxon>
        <taxon>Spermatophyta</taxon>
        <taxon>Magnoliopsida</taxon>
        <taxon>Trochodendrales</taxon>
        <taxon>Trochodendraceae</taxon>
        <taxon>Tetracentron</taxon>
    </lineage>
</organism>
<evidence type="ECO:0000313" key="3">
    <source>
        <dbReference type="Proteomes" id="UP000655225"/>
    </source>
</evidence>
<dbReference type="AlphaFoldDB" id="A0A835CYQ6"/>
<dbReference type="PANTHER" id="PTHR33133:SF5">
    <property type="entry name" value="OS08G0107100 PROTEIN"/>
    <property type="match status" value="1"/>
</dbReference>
<keyword evidence="1" id="KW-1133">Transmembrane helix</keyword>
<evidence type="ECO:0000256" key="1">
    <source>
        <dbReference type="SAM" id="Phobius"/>
    </source>
</evidence>
<feature type="transmembrane region" description="Helical" evidence="1">
    <location>
        <begin position="229"/>
        <end position="249"/>
    </location>
</feature>
<gene>
    <name evidence="2" type="ORF">HHK36_030470</name>
</gene>
<feature type="transmembrane region" description="Helical" evidence="1">
    <location>
        <begin position="30"/>
        <end position="50"/>
    </location>
</feature>
<feature type="transmembrane region" description="Helical" evidence="1">
    <location>
        <begin position="142"/>
        <end position="173"/>
    </location>
</feature>